<protein>
    <submittedName>
        <fullName evidence="11">Zinc-dependent metalloproteinase lipoprotein</fullName>
    </submittedName>
</protein>
<dbReference type="PANTHER" id="PTHR47466">
    <property type="match status" value="1"/>
</dbReference>
<comment type="similarity">
    <text evidence="1">Belongs to the peptidase M43B family.</text>
</comment>
<feature type="chain" id="PRO_5045965693" evidence="9">
    <location>
        <begin position="19"/>
        <end position="388"/>
    </location>
</feature>
<keyword evidence="7 11" id="KW-0482">Metalloprotease</keyword>
<feature type="domain" description="Peptidase M43 pregnancy-associated plasma-A" evidence="10">
    <location>
        <begin position="237"/>
        <end position="334"/>
    </location>
</feature>
<organism evidence="11 12">
    <name type="scientific">Hallella seregens ATCC 51272</name>
    <dbReference type="NCBI Taxonomy" id="1336250"/>
    <lineage>
        <taxon>Bacteria</taxon>
        <taxon>Pseudomonadati</taxon>
        <taxon>Bacteroidota</taxon>
        <taxon>Bacteroidia</taxon>
        <taxon>Bacteroidales</taxon>
        <taxon>Prevotellaceae</taxon>
        <taxon>Hallella</taxon>
    </lineage>
</organism>
<keyword evidence="4 9" id="KW-0732">Signal</keyword>
<name>A0ABV5ZNE1_9BACT</name>
<sequence length="388" mass="42919">MMKRITTLLLLPAVLLMASCGGDDGLMVGNSGADQDEDGTTATVDSNYVYQLPVIFHVLYQDANNAAQYIPASRLKNLLQYVNEIYQGGIYGESANVRLRFVLAEQDESGKTLATPGVEYIRYTGEYPIDESAFMTAQANARYIWDPNEYINVMLYPFKEQDGGTVLGLSHMPYTIKGDHALAGLETTAETYISKSRLGYPLCSSINSRYAAQASGGGYYQSDRYMAADHQASFISSVDVVVTLAHELGHYLGLYHVFTEAGNSTAAADVFEPVDSCGDTDYCKDTPSYNRADYSRYLSSYAAGNSTMNVLDLLRRYACDTSSYYSANIMDYAFTLGFKISDEQRARIRNVLYYSPLIPGPKLNGANRRTRATTVGGTQLYTRPRLIR</sequence>
<dbReference type="Gene3D" id="3.40.390.10">
    <property type="entry name" value="Collagenase (Catalytic Domain)"/>
    <property type="match status" value="1"/>
</dbReference>
<dbReference type="Proteomes" id="UP001589688">
    <property type="component" value="Unassembled WGS sequence"/>
</dbReference>
<dbReference type="SUPFAM" id="SSF55486">
    <property type="entry name" value="Metalloproteases ('zincins'), catalytic domain"/>
    <property type="match status" value="2"/>
</dbReference>
<evidence type="ECO:0000256" key="3">
    <source>
        <dbReference type="ARBA" id="ARBA00022723"/>
    </source>
</evidence>
<dbReference type="EMBL" id="JBHLZF010000002">
    <property type="protein sequence ID" value="MFB9897771.1"/>
    <property type="molecule type" value="Genomic_DNA"/>
</dbReference>
<evidence type="ECO:0000313" key="11">
    <source>
        <dbReference type="EMBL" id="MFB9897771.1"/>
    </source>
</evidence>
<proteinExistence type="inferred from homology"/>
<evidence type="ECO:0000256" key="4">
    <source>
        <dbReference type="ARBA" id="ARBA00022729"/>
    </source>
</evidence>
<evidence type="ECO:0000256" key="2">
    <source>
        <dbReference type="ARBA" id="ARBA00022670"/>
    </source>
</evidence>
<evidence type="ECO:0000256" key="7">
    <source>
        <dbReference type="ARBA" id="ARBA00023049"/>
    </source>
</evidence>
<feature type="signal peptide" evidence="9">
    <location>
        <begin position="1"/>
        <end position="18"/>
    </location>
</feature>
<accession>A0ABV5ZNE1</accession>
<gene>
    <name evidence="11" type="ORF">ACFFK8_08195</name>
</gene>
<keyword evidence="6" id="KW-0862">Zinc</keyword>
<keyword evidence="3" id="KW-0479">Metal-binding</keyword>
<reference evidence="11 12" key="1">
    <citation type="submission" date="2024-09" db="EMBL/GenBank/DDBJ databases">
        <authorList>
            <person name="Sun Q."/>
            <person name="Mori K."/>
        </authorList>
    </citation>
    <scope>NUCLEOTIDE SEQUENCE [LARGE SCALE GENOMIC DNA]</scope>
    <source>
        <strain evidence="11 12">ATCC 51272</strain>
    </source>
</reference>
<dbReference type="InterPro" id="IPR024079">
    <property type="entry name" value="MetalloPept_cat_dom_sf"/>
</dbReference>
<keyword evidence="11" id="KW-0449">Lipoprotein</keyword>
<evidence type="ECO:0000256" key="1">
    <source>
        <dbReference type="ARBA" id="ARBA00008721"/>
    </source>
</evidence>
<keyword evidence="5" id="KW-0378">Hydrolase</keyword>
<evidence type="ECO:0000313" key="12">
    <source>
        <dbReference type="Proteomes" id="UP001589688"/>
    </source>
</evidence>
<dbReference type="NCBIfam" id="TIGR03952">
    <property type="entry name" value="metzin_BF0631"/>
    <property type="match status" value="1"/>
</dbReference>
<evidence type="ECO:0000259" key="10">
    <source>
        <dbReference type="Pfam" id="PF05572"/>
    </source>
</evidence>
<dbReference type="Pfam" id="PF05572">
    <property type="entry name" value="Peptidase_M43"/>
    <property type="match status" value="1"/>
</dbReference>
<evidence type="ECO:0000256" key="9">
    <source>
        <dbReference type="SAM" id="SignalP"/>
    </source>
</evidence>
<dbReference type="RefSeq" id="WP_027951564.1">
    <property type="nucleotide sequence ID" value="NZ_JADU01000001.1"/>
</dbReference>
<evidence type="ECO:0000256" key="6">
    <source>
        <dbReference type="ARBA" id="ARBA00022833"/>
    </source>
</evidence>
<comment type="caution">
    <text evidence="11">The sequence shown here is derived from an EMBL/GenBank/DDBJ whole genome shotgun (WGS) entry which is preliminary data.</text>
</comment>
<evidence type="ECO:0000256" key="5">
    <source>
        <dbReference type="ARBA" id="ARBA00022801"/>
    </source>
</evidence>
<evidence type="ECO:0000256" key="8">
    <source>
        <dbReference type="ARBA" id="ARBA00023157"/>
    </source>
</evidence>
<dbReference type="InterPro" id="IPR023852">
    <property type="entry name" value="Metalloproteinase_lipop_BF0631"/>
</dbReference>
<keyword evidence="2" id="KW-0645">Protease</keyword>
<dbReference type="GO" id="GO:0008237">
    <property type="term" value="F:metallopeptidase activity"/>
    <property type="evidence" value="ECO:0007669"/>
    <property type="project" value="UniProtKB-KW"/>
</dbReference>
<dbReference type="PROSITE" id="PS51257">
    <property type="entry name" value="PROKAR_LIPOPROTEIN"/>
    <property type="match status" value="1"/>
</dbReference>
<dbReference type="InterPro" id="IPR008754">
    <property type="entry name" value="Peptidase_M43"/>
</dbReference>
<keyword evidence="8" id="KW-1015">Disulfide bond</keyword>
<dbReference type="PANTHER" id="PTHR47466:SF1">
    <property type="entry name" value="METALLOPROTEASE MEP1 (AFU_ORTHOLOGUE AFUA_1G07730)-RELATED"/>
    <property type="match status" value="1"/>
</dbReference>
<keyword evidence="12" id="KW-1185">Reference proteome</keyword>